<evidence type="ECO:0000313" key="8">
    <source>
        <dbReference type="Proteomes" id="UP000235220"/>
    </source>
</evidence>
<dbReference type="RefSeq" id="XP_035548402.1">
    <property type="nucleotide sequence ID" value="XM_035692509.1"/>
</dbReference>
<dbReference type="Proteomes" id="UP000235220">
    <property type="component" value="Chromosome 7"/>
</dbReference>
<comment type="subcellular location">
    <subcellularLocation>
        <location evidence="1">Nucleus</location>
    </subcellularLocation>
</comment>
<keyword evidence="3" id="KW-0238">DNA-binding</keyword>
<dbReference type="KEGG" id="jre:108995280"/>
<dbReference type="InParanoid" id="A0A6P9F0R5"/>
<evidence type="ECO:0000256" key="5">
    <source>
        <dbReference type="ARBA" id="ARBA00023242"/>
    </source>
</evidence>
<dbReference type="GO" id="GO:0003677">
    <property type="term" value="F:DNA binding"/>
    <property type="evidence" value="ECO:0007669"/>
    <property type="project" value="UniProtKB-KW"/>
</dbReference>
<dbReference type="InterPro" id="IPR050655">
    <property type="entry name" value="Plant_B3_domain"/>
</dbReference>
<dbReference type="OrthoDB" id="1688597at2759"/>
<evidence type="ECO:0000256" key="1">
    <source>
        <dbReference type="ARBA" id="ARBA00004123"/>
    </source>
</evidence>
<sequence length="515" mass="58592">MASQGQRDDQSPGVEVKAPHFFKIILADSLRHGKLMIPRRFVRKHGEGLSNLAFLNLPNGAEWKLELTRFDDEIWLQKGWQEFMEYYSVKPGHFLVFRYEGNSCFHILIFDMSATEIDYPTHNSQIKGGKFGEKLQVSPKEETENDSSMEILDNFRTYKRREKLPCDPRPQKMKRTNPSAKTEKISNLPKWVPHSSTPNRTQSKEVKQKKLKAQGYLHPAKQEFEGVEGISTNEVGCPKSEVLTRTRPLTLIEKARALKKASGIKRENPYFMVVMQPSYAQFGWCLNIPSKFAKTYLNKTLGDVDFSLDNNLKVGDVCVFELIKGIKVSFKVVIFRANEEQCPLLPGGLYFSSKGEGGSMPKSPIMCFQSHIFRSKKGTATEKARALERAIAFNSQNPFFMVSMGTLYAYGRSNLNIPCKFAEKYLSDQKPGNVILLVSGGKTWHVQYISRDFGSRRKTELSIGWRAFARDNKLEEGDVCVFELMKGIGVTNSHQSLGKRSECTSISKQQILKYI</sequence>
<dbReference type="InterPro" id="IPR003340">
    <property type="entry name" value="B3_DNA-bd"/>
</dbReference>
<accession>A0A6P9F0R5</accession>
<dbReference type="InterPro" id="IPR015300">
    <property type="entry name" value="DNA-bd_pseudobarrel_sf"/>
</dbReference>
<evidence type="ECO:0000313" key="9">
    <source>
        <dbReference type="RefSeq" id="XP_035548402.1"/>
    </source>
</evidence>
<feature type="domain" description="TF-B3" evidence="7">
    <location>
        <begin position="400"/>
        <end position="501"/>
    </location>
</feature>
<dbReference type="SUPFAM" id="SSF101936">
    <property type="entry name" value="DNA-binding pseudobarrel domain"/>
    <property type="match status" value="3"/>
</dbReference>
<dbReference type="GeneID" id="108995280"/>
<organism evidence="8 9">
    <name type="scientific">Juglans regia</name>
    <name type="common">English walnut</name>
    <dbReference type="NCBI Taxonomy" id="51240"/>
    <lineage>
        <taxon>Eukaryota</taxon>
        <taxon>Viridiplantae</taxon>
        <taxon>Streptophyta</taxon>
        <taxon>Embryophyta</taxon>
        <taxon>Tracheophyta</taxon>
        <taxon>Spermatophyta</taxon>
        <taxon>Magnoliopsida</taxon>
        <taxon>eudicotyledons</taxon>
        <taxon>Gunneridae</taxon>
        <taxon>Pentapetalae</taxon>
        <taxon>rosids</taxon>
        <taxon>fabids</taxon>
        <taxon>Fagales</taxon>
        <taxon>Juglandaceae</taxon>
        <taxon>Juglans</taxon>
    </lineage>
</organism>
<reference evidence="9" key="1">
    <citation type="submission" date="2025-08" db="UniProtKB">
        <authorList>
            <consortium name="RefSeq"/>
        </authorList>
    </citation>
    <scope>IDENTIFICATION</scope>
    <source>
        <tissue evidence="9">Leaves</tissue>
    </source>
</reference>
<evidence type="ECO:0000256" key="3">
    <source>
        <dbReference type="ARBA" id="ARBA00023125"/>
    </source>
</evidence>
<evidence type="ECO:0000259" key="7">
    <source>
        <dbReference type="PROSITE" id="PS50863"/>
    </source>
</evidence>
<dbReference type="Pfam" id="PF02362">
    <property type="entry name" value="B3"/>
    <property type="match status" value="2"/>
</dbReference>
<evidence type="ECO:0000256" key="6">
    <source>
        <dbReference type="SAM" id="MobiDB-lite"/>
    </source>
</evidence>
<dbReference type="PANTHER" id="PTHR31920:SF108">
    <property type="entry name" value="B3 DOMAIN-CONTAINING TRANSCRIPTION FACTOR VRN1-LIKE"/>
    <property type="match status" value="1"/>
</dbReference>
<protein>
    <submittedName>
        <fullName evidence="9">B3 domain-containing transcription factor VRN1-like</fullName>
    </submittedName>
</protein>
<feature type="domain" description="TF-B3" evidence="7">
    <location>
        <begin position="20"/>
        <end position="113"/>
    </location>
</feature>
<dbReference type="Gene3D" id="2.40.330.10">
    <property type="entry name" value="DNA-binding pseudobarrel domain"/>
    <property type="match status" value="4"/>
</dbReference>
<dbReference type="PROSITE" id="PS50863">
    <property type="entry name" value="B3"/>
    <property type="match status" value="2"/>
</dbReference>
<evidence type="ECO:0000256" key="2">
    <source>
        <dbReference type="ARBA" id="ARBA00023015"/>
    </source>
</evidence>
<evidence type="ECO:0000256" key="4">
    <source>
        <dbReference type="ARBA" id="ARBA00023163"/>
    </source>
</evidence>
<keyword evidence="2" id="KW-0805">Transcription regulation</keyword>
<dbReference type="SMART" id="SM01019">
    <property type="entry name" value="B3"/>
    <property type="match status" value="2"/>
</dbReference>
<gene>
    <name evidence="9" type="primary">LOC108995280</name>
</gene>
<keyword evidence="4" id="KW-0804">Transcription</keyword>
<dbReference type="GO" id="GO:0005634">
    <property type="term" value="C:nucleus"/>
    <property type="evidence" value="ECO:0007669"/>
    <property type="project" value="UniProtKB-SubCell"/>
</dbReference>
<name>A0A6P9F0R5_JUGRE</name>
<proteinExistence type="predicted"/>
<dbReference type="PANTHER" id="PTHR31920">
    <property type="entry name" value="B3 DOMAIN-CONTAINING"/>
    <property type="match status" value="1"/>
</dbReference>
<keyword evidence="8" id="KW-1185">Reference proteome</keyword>
<dbReference type="AlphaFoldDB" id="A0A6P9F0R5"/>
<feature type="region of interest" description="Disordered" evidence="6">
    <location>
        <begin position="164"/>
        <end position="207"/>
    </location>
</feature>
<dbReference type="CDD" id="cd10017">
    <property type="entry name" value="B3_DNA"/>
    <property type="match status" value="3"/>
</dbReference>
<keyword evidence="5" id="KW-0539">Nucleus</keyword>